<comment type="caution">
    <text evidence="1">The sequence shown here is derived from an EMBL/GenBank/DDBJ whole genome shotgun (WGS) entry which is preliminary data.</text>
</comment>
<name>A0A117NH99_PICGL</name>
<evidence type="ECO:0000313" key="1">
    <source>
        <dbReference type="EMBL" id="KUM48052.1"/>
    </source>
</evidence>
<dbReference type="AlphaFoldDB" id="A0A117NH99"/>
<sequence length="55" mass="6430">MSNRSYMHVRDHPCFKISGQATTNQIKVHIKIIDNLAFADKGTLEVMQYRTKYDD</sequence>
<geneLocation type="mitochondrion" evidence="1"/>
<reference evidence="1" key="1">
    <citation type="journal article" date="2015" name="Genome Biol. Evol.">
        <title>Organellar Genomes of White Spruce (Picea glauca): Assembly and Annotation.</title>
        <authorList>
            <person name="Jackman S.D."/>
            <person name="Warren R.L."/>
            <person name="Gibb E.A."/>
            <person name="Vandervalk B.P."/>
            <person name="Mohamadi H."/>
            <person name="Chu J."/>
            <person name="Raymond A."/>
            <person name="Pleasance S."/>
            <person name="Coope R."/>
            <person name="Wildung M.R."/>
            <person name="Ritland C.E."/>
            <person name="Bousquet J."/>
            <person name="Jones S.J."/>
            <person name="Bohlmann J."/>
            <person name="Birol I."/>
        </authorList>
    </citation>
    <scope>NUCLEOTIDE SEQUENCE [LARGE SCALE GENOMIC DNA]</scope>
    <source>
        <tissue evidence="1">Flushing bud</tissue>
    </source>
</reference>
<organism evidence="1">
    <name type="scientific">Picea glauca</name>
    <name type="common">White spruce</name>
    <name type="synonym">Pinus glauca</name>
    <dbReference type="NCBI Taxonomy" id="3330"/>
    <lineage>
        <taxon>Eukaryota</taxon>
        <taxon>Viridiplantae</taxon>
        <taxon>Streptophyta</taxon>
        <taxon>Embryophyta</taxon>
        <taxon>Tracheophyta</taxon>
        <taxon>Spermatophyta</taxon>
        <taxon>Pinopsida</taxon>
        <taxon>Pinidae</taxon>
        <taxon>Conifers I</taxon>
        <taxon>Pinales</taxon>
        <taxon>Pinaceae</taxon>
        <taxon>Picea</taxon>
    </lineage>
</organism>
<dbReference type="EMBL" id="LKAM01000006">
    <property type="protein sequence ID" value="KUM48052.1"/>
    <property type="molecule type" value="Genomic_DNA"/>
</dbReference>
<protein>
    <submittedName>
        <fullName evidence="1">Uncharacterized protein</fullName>
    </submittedName>
</protein>
<accession>A0A117NH99</accession>
<proteinExistence type="predicted"/>
<keyword evidence="1" id="KW-0496">Mitochondrion</keyword>
<gene>
    <name evidence="1" type="ORF">ABT39_MTgene5048</name>
</gene>